<evidence type="ECO:0000313" key="2">
    <source>
        <dbReference type="Proteomes" id="UP000292751"/>
    </source>
</evidence>
<comment type="caution">
    <text evidence="1">The sequence shown here is derived from an EMBL/GenBank/DDBJ whole genome shotgun (WGS) entry which is preliminary data.</text>
</comment>
<organism evidence="1 2">
    <name type="scientific">Bifidobacterium longum subsp. longum</name>
    <dbReference type="NCBI Taxonomy" id="1679"/>
    <lineage>
        <taxon>Bacteria</taxon>
        <taxon>Bacillati</taxon>
        <taxon>Actinomycetota</taxon>
        <taxon>Actinomycetes</taxon>
        <taxon>Bifidobacteriales</taxon>
        <taxon>Bifidobacteriaceae</taxon>
        <taxon>Bifidobacterium</taxon>
    </lineage>
</organism>
<evidence type="ECO:0000313" key="1">
    <source>
        <dbReference type="EMBL" id="TCE99380.1"/>
    </source>
</evidence>
<sequence length="314" mass="35484">MSSEIGLNDVKPGMWVEFDDDYGHYAGELHEVKKPENLVDVFVMLLGNKPPLYIETEDAGNLVVFLDFGDGYSTGSARNVHVYESKPETESVKQAEDDGEQPFWKGKTCGEMAHLHVKVTYKNGDVVTGVTNEIGDIDNAYCLSAGFSPDEEFFPNERIIESIELVDDVPCTDDAPRERITDITKVRPGDKAVMKNGNKYTVAQVRSECTDGITLCLRVEGFCVVCDWWAEDYAFQYAYHEPYTMADLPKEPGFYKARTESVWKHDGKRWMPVLSHDGTIAPAFPCQSQSRSQFFKTSVRDDRFPFTKVEASFE</sequence>
<gene>
    <name evidence="1" type="ORF">MCC10076_0953</name>
</gene>
<dbReference type="EMBL" id="SHRX01000012">
    <property type="protein sequence ID" value="TCE99380.1"/>
    <property type="molecule type" value="Genomic_DNA"/>
</dbReference>
<reference evidence="1 2" key="1">
    <citation type="journal article" date="2018" name="Sci. Rep.">
        <title>Genomic diversity and distribution of Bifidobacterium longum subsp. longum across the human lifespan.</title>
        <authorList>
            <person name="Odamaki T."/>
            <person name="Bottacini F."/>
            <person name="Kato K."/>
            <person name="Mitsuyama E."/>
            <person name="Yoshida K."/>
            <person name="Horigome A."/>
            <person name="Xiao J.Z."/>
            <person name="van Sinderen D."/>
        </authorList>
    </citation>
    <scope>NUCLEOTIDE SEQUENCE [LARGE SCALE GENOMIC DNA]</scope>
    <source>
        <strain evidence="1 2">MCC10076</strain>
    </source>
</reference>
<dbReference type="Proteomes" id="UP000292751">
    <property type="component" value="Unassembled WGS sequence"/>
</dbReference>
<accession>A0A4V2N5C4</accession>
<dbReference type="AlphaFoldDB" id="A0A4V2N5C4"/>
<dbReference type="RefSeq" id="WP_242670745.1">
    <property type="nucleotide sequence ID" value="NZ_SHRX01000012.1"/>
</dbReference>
<name>A0A4V2N5C4_BIFLL</name>
<protein>
    <submittedName>
        <fullName evidence="1">Uncharacterized protein</fullName>
    </submittedName>
</protein>
<proteinExistence type="predicted"/>